<dbReference type="InterPro" id="IPR014729">
    <property type="entry name" value="Rossmann-like_a/b/a_fold"/>
</dbReference>
<dbReference type="Gene3D" id="3.40.50.620">
    <property type="entry name" value="HUPs"/>
    <property type="match status" value="1"/>
</dbReference>
<dbReference type="PANTHER" id="PTHR46509:SF1">
    <property type="entry name" value="PHOSPHOADENOSINE PHOSPHOSULFATE REDUCTASE"/>
    <property type="match status" value="1"/>
</dbReference>
<evidence type="ECO:0000256" key="2">
    <source>
        <dbReference type="ARBA" id="ARBA00024327"/>
    </source>
</evidence>
<sequence>MIDIDIEKLNKQLKHKAPDEIIKWALTLSEKRIVTTSFGMYSAILLSTMSKHDKDIKVVWCDTLYNQPSTYEHAANLIKNYDLKINKYQSLKSKEEIDATIGLPSLEDDNHAEFSEVVKLEPFRRALKEHQPDLWFTNIRVRQTELRNKKDILSYSKDGILKISPFYYWTDAELDTYLEANNLPKNHKYFDPIKALQNRECGIHLQ</sequence>
<protein>
    <submittedName>
        <fullName evidence="4">Phosphoadenosine phosphosulfate reductase family protein</fullName>
    </submittedName>
</protein>
<dbReference type="Pfam" id="PF01507">
    <property type="entry name" value="PAPS_reduct"/>
    <property type="match status" value="1"/>
</dbReference>
<evidence type="ECO:0000256" key="1">
    <source>
        <dbReference type="ARBA" id="ARBA00009732"/>
    </source>
</evidence>
<accession>A0ABW5ZT71</accession>
<reference evidence="5" key="1">
    <citation type="journal article" date="2019" name="Int. J. Syst. Evol. Microbiol.">
        <title>The Global Catalogue of Microorganisms (GCM) 10K type strain sequencing project: providing services to taxonomists for standard genome sequencing and annotation.</title>
        <authorList>
            <consortium name="The Broad Institute Genomics Platform"/>
            <consortium name="The Broad Institute Genome Sequencing Center for Infectious Disease"/>
            <person name="Wu L."/>
            <person name="Ma J."/>
        </authorList>
    </citation>
    <scope>NUCLEOTIDE SEQUENCE [LARGE SCALE GENOMIC DNA]</scope>
    <source>
        <strain evidence="5">KCTC 32514</strain>
    </source>
</reference>
<evidence type="ECO:0000313" key="4">
    <source>
        <dbReference type="EMBL" id="MFD2915595.1"/>
    </source>
</evidence>
<comment type="similarity">
    <text evidence="1">Belongs to the PAPS reductase family. CysH subfamily.</text>
</comment>
<dbReference type="InterPro" id="IPR002500">
    <property type="entry name" value="PAPS_reduct_dom"/>
</dbReference>
<dbReference type="EMBL" id="JBHUOS010000007">
    <property type="protein sequence ID" value="MFD2915595.1"/>
    <property type="molecule type" value="Genomic_DNA"/>
</dbReference>
<comment type="pathway">
    <text evidence="2">Sulfur metabolism; hydrogen sulfide biosynthesis; sulfite from sulfate.</text>
</comment>
<organism evidence="4 5">
    <name type="scientific">Psychroserpens luteus</name>
    <dbReference type="NCBI Taxonomy" id="1434066"/>
    <lineage>
        <taxon>Bacteria</taxon>
        <taxon>Pseudomonadati</taxon>
        <taxon>Bacteroidota</taxon>
        <taxon>Flavobacteriia</taxon>
        <taxon>Flavobacteriales</taxon>
        <taxon>Flavobacteriaceae</taxon>
        <taxon>Psychroserpens</taxon>
    </lineage>
</organism>
<dbReference type="PANTHER" id="PTHR46509">
    <property type="entry name" value="PHOSPHOADENOSINE PHOSPHOSULFATE REDUCTASE"/>
    <property type="match status" value="1"/>
</dbReference>
<dbReference type="Proteomes" id="UP001597548">
    <property type="component" value="Unassembled WGS sequence"/>
</dbReference>
<keyword evidence="5" id="KW-1185">Reference proteome</keyword>
<evidence type="ECO:0000259" key="3">
    <source>
        <dbReference type="Pfam" id="PF01507"/>
    </source>
</evidence>
<feature type="domain" description="Phosphoadenosine phosphosulphate reductase" evidence="3">
    <location>
        <begin position="33"/>
        <end position="189"/>
    </location>
</feature>
<dbReference type="RefSeq" id="WP_194509512.1">
    <property type="nucleotide sequence ID" value="NZ_JADILU010000008.1"/>
</dbReference>
<proteinExistence type="inferred from homology"/>
<comment type="caution">
    <text evidence="4">The sequence shown here is derived from an EMBL/GenBank/DDBJ whole genome shotgun (WGS) entry which is preliminary data.</text>
</comment>
<name>A0ABW5ZT71_9FLAO</name>
<evidence type="ECO:0000313" key="5">
    <source>
        <dbReference type="Proteomes" id="UP001597548"/>
    </source>
</evidence>
<dbReference type="SUPFAM" id="SSF52402">
    <property type="entry name" value="Adenine nucleotide alpha hydrolases-like"/>
    <property type="match status" value="1"/>
</dbReference>
<gene>
    <name evidence="4" type="ORF">ACFS29_08095</name>
</gene>